<dbReference type="EMBL" id="FOXU01000004">
    <property type="protein sequence ID" value="SFQ52920.1"/>
    <property type="molecule type" value="Genomic_DNA"/>
</dbReference>
<dbReference type="Proteomes" id="UP000198734">
    <property type="component" value="Unassembled WGS sequence"/>
</dbReference>
<feature type="region of interest" description="Disordered" evidence="1">
    <location>
        <begin position="162"/>
        <end position="182"/>
    </location>
</feature>
<name>A0A1I5Z8Y0_9BACI</name>
<dbReference type="STRING" id="126156.SAMN05421670_2516"/>
<accession>A0A1I5Z8Y0</accession>
<evidence type="ECO:0000313" key="2">
    <source>
        <dbReference type="EMBL" id="SFQ52920.1"/>
    </source>
</evidence>
<evidence type="ECO:0000313" key="3">
    <source>
        <dbReference type="Proteomes" id="UP000198734"/>
    </source>
</evidence>
<feature type="compositionally biased region" description="Basic and acidic residues" evidence="1">
    <location>
        <begin position="267"/>
        <end position="292"/>
    </location>
</feature>
<proteinExistence type="predicted"/>
<reference evidence="3" key="1">
    <citation type="submission" date="2016-10" db="EMBL/GenBank/DDBJ databases">
        <authorList>
            <person name="Varghese N."/>
            <person name="Submissions S."/>
        </authorList>
    </citation>
    <scope>NUCLEOTIDE SEQUENCE [LARGE SCALE GENOMIC DNA]</scope>
    <source>
        <strain evidence="3">DSM 11706</strain>
    </source>
</reference>
<keyword evidence="3" id="KW-1185">Reference proteome</keyword>
<gene>
    <name evidence="2" type="ORF">SAMN05421670_2516</name>
</gene>
<dbReference type="RefSeq" id="WP_093537237.1">
    <property type="nucleotide sequence ID" value="NZ_FOXU01000004.1"/>
</dbReference>
<dbReference type="AlphaFoldDB" id="A0A1I5Z8Y0"/>
<dbReference type="OrthoDB" id="2476750at2"/>
<feature type="region of interest" description="Disordered" evidence="1">
    <location>
        <begin position="215"/>
        <end position="313"/>
    </location>
</feature>
<protein>
    <recommendedName>
        <fullName evidence="4">Peptidase propeptide and YPEB domain-containing protein</fullName>
    </recommendedName>
</protein>
<feature type="compositionally biased region" description="Basic and acidic residues" evidence="1">
    <location>
        <begin position="215"/>
        <end position="260"/>
    </location>
</feature>
<evidence type="ECO:0000256" key="1">
    <source>
        <dbReference type="SAM" id="MobiDB-lite"/>
    </source>
</evidence>
<sequence length="399" mass="44246">MKFMKMKKFFIVCFATLGIIVIVFIVNIGSDQLPITENNVRTQLEQMYDAEVAEVKKNEDVYEAIIAKSGQVYLVEMNASTGDVNSLEHTDEFIIQEVPLEPSVTYEEIENDHKENSKTLKDSTKVEIVESHIISSNGTTKLVIIEKPKGTSSNIKVVENPNIAEKKNSKQTSVAKDTKAEEKPMKEVFKDAIKGVLATENTKTVEIVKEETKKDLKTEVTNKTEVPKTETAKAEVSKTDSSKTDTSKTEASKSDLEKSEQATTKPIRTEAEKSETSKSEATVKPEVSKTEPSKTVVQQKPETNEVTVTKTEEKKTEVTEKPVTVLITVDEALKIANQQLKGIVESNSFVKTNEGGYYLIVMTASKTEESKDANAKDKKTKATIQVHAISGKILSVTWE</sequence>
<dbReference type="Gene3D" id="3.10.450.40">
    <property type="match status" value="1"/>
</dbReference>
<evidence type="ECO:0008006" key="4">
    <source>
        <dbReference type="Google" id="ProtNLM"/>
    </source>
</evidence>
<organism evidence="2 3">
    <name type="scientific">Psychrobacillus psychrotolerans</name>
    <dbReference type="NCBI Taxonomy" id="126156"/>
    <lineage>
        <taxon>Bacteria</taxon>
        <taxon>Bacillati</taxon>
        <taxon>Bacillota</taxon>
        <taxon>Bacilli</taxon>
        <taxon>Bacillales</taxon>
        <taxon>Bacillaceae</taxon>
        <taxon>Psychrobacillus</taxon>
    </lineage>
</organism>
<feature type="compositionally biased region" description="Low complexity" evidence="1">
    <location>
        <begin position="300"/>
        <end position="309"/>
    </location>
</feature>